<dbReference type="RefSeq" id="WP_216522631.1">
    <property type="nucleotide sequence ID" value="NZ_JAHLPM010000035.1"/>
</dbReference>
<organism evidence="2 3">
    <name type="scientific">Tissierella simiarum</name>
    <dbReference type="NCBI Taxonomy" id="2841534"/>
    <lineage>
        <taxon>Bacteria</taxon>
        <taxon>Bacillati</taxon>
        <taxon>Bacillota</taxon>
        <taxon>Tissierellia</taxon>
        <taxon>Tissierellales</taxon>
        <taxon>Tissierellaceae</taxon>
        <taxon>Tissierella</taxon>
    </lineage>
</organism>
<reference evidence="2 3" key="1">
    <citation type="submission" date="2021-06" db="EMBL/GenBank/DDBJ databases">
        <authorList>
            <person name="Sun Q."/>
            <person name="Li D."/>
        </authorList>
    </citation>
    <scope>NUCLEOTIDE SEQUENCE [LARGE SCALE GENOMIC DNA]</scope>
    <source>
        <strain evidence="2 3">MSJ-40</strain>
    </source>
</reference>
<proteinExistence type="predicted"/>
<gene>
    <name evidence="2" type="ORF">KQI42_20455</name>
</gene>
<dbReference type="EMBL" id="JAHLPM010000035">
    <property type="protein sequence ID" value="MBU5440371.1"/>
    <property type="molecule type" value="Genomic_DNA"/>
</dbReference>
<accession>A0ABS6EBQ5</accession>
<evidence type="ECO:0000256" key="1">
    <source>
        <dbReference type="SAM" id="Phobius"/>
    </source>
</evidence>
<comment type="caution">
    <text evidence="2">The sequence shown here is derived from an EMBL/GenBank/DDBJ whole genome shotgun (WGS) entry which is preliminary data.</text>
</comment>
<keyword evidence="3" id="KW-1185">Reference proteome</keyword>
<feature type="transmembrane region" description="Helical" evidence="1">
    <location>
        <begin position="6"/>
        <end position="25"/>
    </location>
</feature>
<keyword evidence="1" id="KW-0812">Transmembrane</keyword>
<name>A0ABS6EBQ5_9FIRM</name>
<keyword evidence="1" id="KW-0472">Membrane</keyword>
<evidence type="ECO:0008006" key="4">
    <source>
        <dbReference type="Google" id="ProtNLM"/>
    </source>
</evidence>
<keyword evidence="1" id="KW-1133">Transmembrane helix</keyword>
<sequence length="124" mass="14472">MLLYLEVLLIMLFVTAVFGYIFVVLKEKLYLKNNIIVINKKAVTQKHLDEADMKEFVLDGFRVKAGDEVKVITIRKEKFKGIIIGAKKKEKSILMVTHKDEIKQFKIDNILKFKVVSKYGKFFN</sequence>
<evidence type="ECO:0000313" key="2">
    <source>
        <dbReference type="EMBL" id="MBU5440371.1"/>
    </source>
</evidence>
<protein>
    <recommendedName>
        <fullName evidence="4">KOW domain-containing protein</fullName>
    </recommendedName>
</protein>
<dbReference type="Proteomes" id="UP000749471">
    <property type="component" value="Unassembled WGS sequence"/>
</dbReference>
<evidence type="ECO:0000313" key="3">
    <source>
        <dbReference type="Proteomes" id="UP000749471"/>
    </source>
</evidence>